<proteinExistence type="predicted"/>
<comment type="caution">
    <text evidence="1">The sequence shown here is derived from an EMBL/GenBank/DDBJ whole genome shotgun (WGS) entry which is preliminary data.</text>
</comment>
<evidence type="ECO:0000313" key="2">
    <source>
        <dbReference type="Proteomes" id="UP000593577"/>
    </source>
</evidence>
<sequence length="129" mass="15074">MAKALGRIMIIEVPTITILMQLLKPLNLELFLQEKAITFQHIQDLEIYTPKSFLAKNPSSSLARFTKTKYLNLVHAKIKCSFFGNLNQRKLVTFGGFPDIAFLIAFAEMSRRFWLLHCLGFWFLHFFHH</sequence>
<protein>
    <submittedName>
        <fullName evidence="1">Uncharacterized protein</fullName>
    </submittedName>
</protein>
<accession>A0A7J8Y3R4</accession>
<dbReference type="GO" id="GO:0009959">
    <property type="term" value="P:negative gravitropism"/>
    <property type="evidence" value="ECO:0007669"/>
    <property type="project" value="InterPro"/>
</dbReference>
<dbReference type="InterPro" id="IPR040225">
    <property type="entry name" value="GIL1-like"/>
</dbReference>
<reference evidence="1 2" key="1">
    <citation type="journal article" date="2019" name="Genome Biol. Evol.">
        <title>Insights into the evolution of the New World diploid cottons (Gossypium, subgenus Houzingenia) based on genome sequencing.</title>
        <authorList>
            <person name="Grover C.E."/>
            <person name="Arick M.A. 2nd"/>
            <person name="Thrash A."/>
            <person name="Conover J.L."/>
            <person name="Sanders W.S."/>
            <person name="Peterson D.G."/>
            <person name="Frelichowski J.E."/>
            <person name="Scheffler J.A."/>
            <person name="Scheffler B.E."/>
            <person name="Wendel J.F."/>
        </authorList>
    </citation>
    <scope>NUCLEOTIDE SEQUENCE [LARGE SCALE GENOMIC DNA]</scope>
    <source>
        <strain evidence="1">185</strain>
        <tissue evidence="1">Leaf</tissue>
    </source>
</reference>
<dbReference type="PANTHER" id="PTHR31161">
    <property type="entry name" value="PROTEIN GRAVITROPIC IN THE LIGHT 1"/>
    <property type="match status" value="1"/>
</dbReference>
<dbReference type="GO" id="GO:0009639">
    <property type="term" value="P:response to red or far red light"/>
    <property type="evidence" value="ECO:0007669"/>
    <property type="project" value="InterPro"/>
</dbReference>
<keyword evidence="2" id="KW-1185">Reference proteome</keyword>
<name>A0A7J8Y3R4_GOSAI</name>
<gene>
    <name evidence="1" type="ORF">Goari_004515</name>
</gene>
<dbReference type="EMBL" id="JABFAA010000010">
    <property type="protein sequence ID" value="MBA0694197.1"/>
    <property type="molecule type" value="Genomic_DNA"/>
</dbReference>
<organism evidence="1 2">
    <name type="scientific">Gossypium aridum</name>
    <name type="common">American cotton</name>
    <name type="synonym">Erioxylum aridum</name>
    <dbReference type="NCBI Taxonomy" id="34290"/>
    <lineage>
        <taxon>Eukaryota</taxon>
        <taxon>Viridiplantae</taxon>
        <taxon>Streptophyta</taxon>
        <taxon>Embryophyta</taxon>
        <taxon>Tracheophyta</taxon>
        <taxon>Spermatophyta</taxon>
        <taxon>Magnoliopsida</taxon>
        <taxon>eudicotyledons</taxon>
        <taxon>Gunneridae</taxon>
        <taxon>Pentapetalae</taxon>
        <taxon>rosids</taxon>
        <taxon>malvids</taxon>
        <taxon>Malvales</taxon>
        <taxon>Malvaceae</taxon>
        <taxon>Malvoideae</taxon>
        <taxon>Gossypium</taxon>
    </lineage>
</organism>
<dbReference type="Proteomes" id="UP000593577">
    <property type="component" value="Unassembled WGS sequence"/>
</dbReference>
<evidence type="ECO:0000313" key="1">
    <source>
        <dbReference type="EMBL" id="MBA0694197.1"/>
    </source>
</evidence>
<dbReference type="AlphaFoldDB" id="A0A7J8Y3R4"/>